<dbReference type="InParanoid" id="A0A371RKP9"/>
<gene>
    <name evidence="1" type="ORF">DX908_12610</name>
</gene>
<comment type="caution">
    <text evidence="1">The sequence shown here is derived from an EMBL/GenBank/DDBJ whole genome shotgun (WGS) entry which is preliminary data.</text>
</comment>
<dbReference type="PROSITE" id="PS51318">
    <property type="entry name" value="TAT"/>
    <property type="match status" value="1"/>
</dbReference>
<dbReference type="OrthoDB" id="6385145at2"/>
<dbReference type="RefSeq" id="WP_116392661.1">
    <property type="nucleotide sequence ID" value="NZ_QUQO01000001.1"/>
</dbReference>
<name>A0A371RKP9_9PROT</name>
<sequence>MADRGESPDRREVLRRAAWLAGGAAISQLPACSKSVEPSATAAPATEFFSADEMRLITRIADLIIPETDTPGASGAGVPQKLDEMMAHWASEETQSRWRGVLMRIDRAAEETYGKSFLSLTPARQHVLLRMFDRDAMHTGGDDYHDVKELIVSAYYQSEVGATQELRFELIPGAYRGCVPLAEIGRAWA</sequence>
<organism evidence="1 2">
    <name type="scientific">Parvularcula marina</name>
    <dbReference type="NCBI Taxonomy" id="2292771"/>
    <lineage>
        <taxon>Bacteria</taxon>
        <taxon>Pseudomonadati</taxon>
        <taxon>Pseudomonadota</taxon>
        <taxon>Alphaproteobacteria</taxon>
        <taxon>Parvularculales</taxon>
        <taxon>Parvularculaceae</taxon>
        <taxon>Parvularcula</taxon>
    </lineage>
</organism>
<evidence type="ECO:0000313" key="1">
    <source>
        <dbReference type="EMBL" id="RFB06028.1"/>
    </source>
</evidence>
<keyword evidence="2" id="KW-1185">Reference proteome</keyword>
<dbReference type="EMBL" id="QUQO01000001">
    <property type="protein sequence ID" value="RFB06028.1"/>
    <property type="molecule type" value="Genomic_DNA"/>
</dbReference>
<dbReference type="Proteomes" id="UP000264589">
    <property type="component" value="Unassembled WGS sequence"/>
</dbReference>
<dbReference type="Pfam" id="PF13618">
    <property type="entry name" value="Gluconate_2-dh3"/>
    <property type="match status" value="1"/>
</dbReference>
<dbReference type="InterPro" id="IPR006311">
    <property type="entry name" value="TAT_signal"/>
</dbReference>
<proteinExistence type="predicted"/>
<protein>
    <submittedName>
        <fullName evidence="1">Gluconate 2-dehydrogenase subunit 3 family protein</fullName>
    </submittedName>
</protein>
<evidence type="ECO:0000313" key="2">
    <source>
        <dbReference type="Proteomes" id="UP000264589"/>
    </source>
</evidence>
<dbReference type="AlphaFoldDB" id="A0A371RKP9"/>
<dbReference type="InterPro" id="IPR027056">
    <property type="entry name" value="Gluconate_2DH_su3"/>
</dbReference>
<reference evidence="1 2" key="1">
    <citation type="submission" date="2018-08" db="EMBL/GenBank/DDBJ databases">
        <title>Parvularcula sp. SM1705, isolated from surface water of the South Sea China.</title>
        <authorList>
            <person name="Sun L."/>
        </authorList>
    </citation>
    <scope>NUCLEOTIDE SEQUENCE [LARGE SCALE GENOMIC DNA]</scope>
    <source>
        <strain evidence="1 2">SM1705</strain>
    </source>
</reference>
<accession>A0A371RKP9</accession>